<feature type="non-terminal residue" evidence="1">
    <location>
        <position position="49"/>
    </location>
</feature>
<feature type="non-terminal residue" evidence="1">
    <location>
        <position position="1"/>
    </location>
</feature>
<reference evidence="1 2" key="1">
    <citation type="submission" date="2021-06" db="EMBL/GenBank/DDBJ databases">
        <authorList>
            <person name="Kallberg Y."/>
            <person name="Tangrot J."/>
            <person name="Rosling A."/>
        </authorList>
    </citation>
    <scope>NUCLEOTIDE SEQUENCE [LARGE SCALE GENOMIC DNA]</scope>
    <source>
        <strain evidence="1 2">120-4 pot B 10/14</strain>
    </source>
</reference>
<evidence type="ECO:0000313" key="2">
    <source>
        <dbReference type="Proteomes" id="UP000789901"/>
    </source>
</evidence>
<evidence type="ECO:0000313" key="1">
    <source>
        <dbReference type="EMBL" id="CAG8857037.1"/>
    </source>
</evidence>
<keyword evidence="2" id="KW-1185">Reference proteome</keyword>
<proteinExistence type="predicted"/>
<sequence length="49" mass="5775">EHFETIENSSTKAISTIYQLIFHNKTRYLGHLIMGWNNKNILEVIRSNV</sequence>
<dbReference type="Proteomes" id="UP000789901">
    <property type="component" value="Unassembled WGS sequence"/>
</dbReference>
<dbReference type="EMBL" id="CAJVQB010166576">
    <property type="protein sequence ID" value="CAG8857037.1"/>
    <property type="molecule type" value="Genomic_DNA"/>
</dbReference>
<name>A0ABN7XPR3_GIGMA</name>
<organism evidence="1 2">
    <name type="scientific">Gigaspora margarita</name>
    <dbReference type="NCBI Taxonomy" id="4874"/>
    <lineage>
        <taxon>Eukaryota</taxon>
        <taxon>Fungi</taxon>
        <taxon>Fungi incertae sedis</taxon>
        <taxon>Mucoromycota</taxon>
        <taxon>Glomeromycotina</taxon>
        <taxon>Glomeromycetes</taxon>
        <taxon>Diversisporales</taxon>
        <taxon>Gigasporaceae</taxon>
        <taxon>Gigaspora</taxon>
    </lineage>
</organism>
<accession>A0ABN7XPR3</accession>
<protein>
    <submittedName>
        <fullName evidence="1">24008_t:CDS:1</fullName>
    </submittedName>
</protein>
<gene>
    <name evidence="1" type="ORF">GMARGA_LOCUS45858</name>
</gene>
<comment type="caution">
    <text evidence="1">The sequence shown here is derived from an EMBL/GenBank/DDBJ whole genome shotgun (WGS) entry which is preliminary data.</text>
</comment>